<gene>
    <name evidence="7" type="primary">RvY_02556</name>
    <name evidence="7" type="synonym">RvY_02556.1</name>
    <name evidence="7" type="ORF">RvY_02556-1</name>
</gene>
<feature type="domain" description="LIM zinc-binding" evidence="6">
    <location>
        <begin position="2"/>
        <end position="61"/>
    </location>
</feature>
<evidence type="ECO:0000256" key="2">
    <source>
        <dbReference type="ARBA" id="ARBA00022833"/>
    </source>
</evidence>
<dbReference type="GO" id="GO:0031941">
    <property type="term" value="C:filamentous actin"/>
    <property type="evidence" value="ECO:0007669"/>
    <property type="project" value="TreeGrafter"/>
</dbReference>
<dbReference type="GO" id="GO:0030036">
    <property type="term" value="P:actin cytoskeleton organization"/>
    <property type="evidence" value="ECO:0007669"/>
    <property type="project" value="TreeGrafter"/>
</dbReference>
<evidence type="ECO:0000313" key="7">
    <source>
        <dbReference type="EMBL" id="GAU90086.1"/>
    </source>
</evidence>
<dbReference type="PROSITE" id="PS00478">
    <property type="entry name" value="LIM_DOMAIN_1"/>
    <property type="match status" value="2"/>
</dbReference>
<keyword evidence="3 5" id="KW-0440">LIM domain</keyword>
<sequence>MSTCAGCQTAIKGSSISAMEQSWHPDCFVCDGCRKSFTEKTFHTRDNKPYCNTCFLSKFAPKCSGCYTPISGSYVTALEGPWHAACFVCTACRKPFENGSFFDVEGKPYCKEDWESIRDQ</sequence>
<dbReference type="Pfam" id="PF00412">
    <property type="entry name" value="LIM"/>
    <property type="match status" value="2"/>
</dbReference>
<dbReference type="GO" id="GO:0005912">
    <property type="term" value="C:adherens junction"/>
    <property type="evidence" value="ECO:0007669"/>
    <property type="project" value="TreeGrafter"/>
</dbReference>
<name>A0A1D1UK49_RAMVA</name>
<dbReference type="GO" id="GO:0007507">
    <property type="term" value="P:heart development"/>
    <property type="evidence" value="ECO:0007669"/>
    <property type="project" value="TreeGrafter"/>
</dbReference>
<dbReference type="GO" id="GO:0003779">
    <property type="term" value="F:actin binding"/>
    <property type="evidence" value="ECO:0007669"/>
    <property type="project" value="TreeGrafter"/>
</dbReference>
<dbReference type="SMART" id="SM00132">
    <property type="entry name" value="LIM"/>
    <property type="match status" value="2"/>
</dbReference>
<dbReference type="OrthoDB" id="5911912at2759"/>
<dbReference type="AlphaFoldDB" id="A0A1D1UK49"/>
<evidence type="ECO:0000256" key="4">
    <source>
        <dbReference type="ARBA" id="ARBA00037833"/>
    </source>
</evidence>
<protein>
    <recommendedName>
        <fullName evidence="6">LIM zinc-binding domain-containing protein</fullName>
    </recommendedName>
</protein>
<dbReference type="GO" id="GO:0055120">
    <property type="term" value="C:striated muscle dense body"/>
    <property type="evidence" value="ECO:0007669"/>
    <property type="project" value="UniProtKB-ARBA"/>
</dbReference>
<keyword evidence="8" id="KW-1185">Reference proteome</keyword>
<dbReference type="Proteomes" id="UP000186922">
    <property type="component" value="Unassembled WGS sequence"/>
</dbReference>
<dbReference type="PANTHER" id="PTHR24214">
    <property type="entry name" value="PDZ AND LIM DOMAIN PROTEIN ZASP"/>
    <property type="match status" value="1"/>
</dbReference>
<dbReference type="GO" id="GO:0051371">
    <property type="term" value="F:muscle alpha-actinin binding"/>
    <property type="evidence" value="ECO:0007669"/>
    <property type="project" value="TreeGrafter"/>
</dbReference>
<dbReference type="STRING" id="947166.A0A1D1UK49"/>
<evidence type="ECO:0000256" key="3">
    <source>
        <dbReference type="ARBA" id="ARBA00023038"/>
    </source>
</evidence>
<dbReference type="PROSITE" id="PS50023">
    <property type="entry name" value="LIM_DOMAIN_2"/>
    <property type="match status" value="2"/>
</dbReference>
<comment type="subcellular location">
    <subcellularLocation>
        <location evidence="4">Cytoplasm</location>
        <location evidence="4">Myofibril</location>
        <location evidence="4">Sarcomere</location>
        <location evidence="4">M line</location>
    </subcellularLocation>
</comment>
<dbReference type="GO" id="GO:0061061">
    <property type="term" value="P:muscle structure development"/>
    <property type="evidence" value="ECO:0007669"/>
    <property type="project" value="TreeGrafter"/>
</dbReference>
<dbReference type="FunFam" id="2.10.110.10:FF:000009">
    <property type="entry name" value="Paxillin isoform 1"/>
    <property type="match status" value="1"/>
</dbReference>
<dbReference type="EMBL" id="BDGG01000001">
    <property type="protein sequence ID" value="GAU90086.1"/>
    <property type="molecule type" value="Genomic_DNA"/>
</dbReference>
<feature type="domain" description="LIM zinc-binding" evidence="6">
    <location>
        <begin position="62"/>
        <end position="120"/>
    </location>
</feature>
<dbReference type="PANTHER" id="PTHR24214:SF62">
    <property type="entry name" value="LEUPAXIN"/>
    <property type="match status" value="1"/>
</dbReference>
<dbReference type="SUPFAM" id="SSF57716">
    <property type="entry name" value="Glucocorticoid receptor-like (DNA-binding domain)"/>
    <property type="match status" value="3"/>
</dbReference>
<keyword evidence="2 5" id="KW-0862">Zinc</keyword>
<proteinExistence type="predicted"/>
<evidence type="ECO:0000256" key="5">
    <source>
        <dbReference type="PROSITE-ProRule" id="PRU00125"/>
    </source>
</evidence>
<organism evidence="7 8">
    <name type="scientific">Ramazzottius varieornatus</name>
    <name type="common">Water bear</name>
    <name type="synonym">Tardigrade</name>
    <dbReference type="NCBI Taxonomy" id="947166"/>
    <lineage>
        <taxon>Eukaryota</taxon>
        <taxon>Metazoa</taxon>
        <taxon>Ecdysozoa</taxon>
        <taxon>Tardigrada</taxon>
        <taxon>Eutardigrada</taxon>
        <taxon>Parachela</taxon>
        <taxon>Hypsibioidea</taxon>
        <taxon>Ramazzottiidae</taxon>
        <taxon>Ramazzottius</taxon>
    </lineage>
</organism>
<dbReference type="GO" id="GO:0046872">
    <property type="term" value="F:metal ion binding"/>
    <property type="evidence" value="ECO:0007669"/>
    <property type="project" value="UniProtKB-KW"/>
</dbReference>
<reference evidence="7 8" key="1">
    <citation type="journal article" date="2016" name="Nat. Commun.">
        <title>Extremotolerant tardigrade genome and improved radiotolerance of human cultured cells by tardigrade-unique protein.</title>
        <authorList>
            <person name="Hashimoto T."/>
            <person name="Horikawa D.D."/>
            <person name="Saito Y."/>
            <person name="Kuwahara H."/>
            <person name="Kozuka-Hata H."/>
            <person name="Shin-I T."/>
            <person name="Minakuchi Y."/>
            <person name="Ohishi K."/>
            <person name="Motoyama A."/>
            <person name="Aizu T."/>
            <person name="Enomoto A."/>
            <person name="Kondo K."/>
            <person name="Tanaka S."/>
            <person name="Hara Y."/>
            <person name="Koshikawa S."/>
            <person name="Sagara H."/>
            <person name="Miura T."/>
            <person name="Yokobori S."/>
            <person name="Miyagawa K."/>
            <person name="Suzuki Y."/>
            <person name="Kubo T."/>
            <person name="Oyama M."/>
            <person name="Kohara Y."/>
            <person name="Fujiyama A."/>
            <person name="Arakawa K."/>
            <person name="Katayama T."/>
            <person name="Toyoda A."/>
            <person name="Kunieda T."/>
        </authorList>
    </citation>
    <scope>NUCLEOTIDE SEQUENCE [LARGE SCALE GENOMIC DNA]</scope>
    <source>
        <strain evidence="7 8">YOKOZUNA-1</strain>
    </source>
</reference>
<dbReference type="GO" id="GO:0001725">
    <property type="term" value="C:stress fiber"/>
    <property type="evidence" value="ECO:0007669"/>
    <property type="project" value="TreeGrafter"/>
</dbReference>
<keyword evidence="1 5" id="KW-0479">Metal-binding</keyword>
<accession>A0A1D1UK49</accession>
<dbReference type="GO" id="GO:0031430">
    <property type="term" value="C:M band"/>
    <property type="evidence" value="ECO:0007669"/>
    <property type="project" value="UniProtKB-SubCell"/>
</dbReference>
<comment type="caution">
    <text evidence="7">The sequence shown here is derived from an EMBL/GenBank/DDBJ whole genome shotgun (WGS) entry which is preliminary data.</text>
</comment>
<dbReference type="FunFam" id="2.10.110.10:FF:000020">
    <property type="entry name" value="PDZ and LIM domain protein 5"/>
    <property type="match status" value="1"/>
</dbReference>
<evidence type="ECO:0000259" key="6">
    <source>
        <dbReference type="PROSITE" id="PS50023"/>
    </source>
</evidence>
<dbReference type="InterPro" id="IPR001781">
    <property type="entry name" value="Znf_LIM"/>
</dbReference>
<dbReference type="InterPro" id="IPR050604">
    <property type="entry name" value="PDZ-LIM_domain"/>
</dbReference>
<evidence type="ECO:0000313" key="8">
    <source>
        <dbReference type="Proteomes" id="UP000186922"/>
    </source>
</evidence>
<dbReference type="GO" id="GO:0030018">
    <property type="term" value="C:Z disc"/>
    <property type="evidence" value="ECO:0007669"/>
    <property type="project" value="TreeGrafter"/>
</dbReference>
<dbReference type="Gene3D" id="2.10.110.10">
    <property type="entry name" value="Cysteine Rich Protein"/>
    <property type="match status" value="2"/>
</dbReference>
<evidence type="ECO:0000256" key="1">
    <source>
        <dbReference type="ARBA" id="ARBA00022723"/>
    </source>
</evidence>